<evidence type="ECO:0000313" key="1">
    <source>
        <dbReference type="EMBL" id="MDU8991170.1"/>
    </source>
</evidence>
<protein>
    <submittedName>
        <fullName evidence="1">Uncharacterized protein</fullName>
    </submittedName>
</protein>
<sequence length="70" mass="7834">MVGSRRINRRSGGRTRRRLARCASLLEAQHAERFLACQDDDEVIELDLAFDNGDFPAGTAYLSYGTDNVD</sequence>
<comment type="caution">
    <text evidence="1">The sequence shown here is derived from an EMBL/GenBank/DDBJ whole genome shotgun (WGS) entry which is preliminary data.</text>
</comment>
<gene>
    <name evidence="1" type="ORF">PU648_01820</name>
</gene>
<organism evidence="1 2">
    <name type="scientific">Streptomyces mirabilis</name>
    <dbReference type="NCBI Taxonomy" id="68239"/>
    <lineage>
        <taxon>Bacteria</taxon>
        <taxon>Bacillati</taxon>
        <taxon>Actinomycetota</taxon>
        <taxon>Actinomycetes</taxon>
        <taxon>Kitasatosporales</taxon>
        <taxon>Streptomycetaceae</taxon>
        <taxon>Streptomyces</taxon>
    </lineage>
</organism>
<dbReference type="EMBL" id="JARAKF010000001">
    <property type="protein sequence ID" value="MDU8991170.1"/>
    <property type="molecule type" value="Genomic_DNA"/>
</dbReference>
<accession>A0ABU3UB82</accession>
<dbReference type="RefSeq" id="WP_143610740.1">
    <property type="nucleotide sequence ID" value="NZ_CP107955.1"/>
</dbReference>
<dbReference type="Proteomes" id="UP001257627">
    <property type="component" value="Unassembled WGS sequence"/>
</dbReference>
<proteinExistence type="predicted"/>
<name>A0ABU3UB82_9ACTN</name>
<reference evidence="1 2" key="1">
    <citation type="submission" date="2023-02" db="EMBL/GenBank/DDBJ databases">
        <authorList>
            <person name="Maleckis M."/>
        </authorList>
    </citation>
    <scope>NUCLEOTIDE SEQUENCE [LARGE SCALE GENOMIC DNA]</scope>
    <source>
        <strain evidence="1 2">P8-A2</strain>
    </source>
</reference>
<evidence type="ECO:0000313" key="2">
    <source>
        <dbReference type="Proteomes" id="UP001257627"/>
    </source>
</evidence>
<keyword evidence="2" id="KW-1185">Reference proteome</keyword>